<gene>
    <name evidence="3" type="ORF">PHYBLDRAFT_146766</name>
</gene>
<keyword evidence="1" id="KW-0862">Zinc</keyword>
<evidence type="ECO:0000256" key="1">
    <source>
        <dbReference type="PROSITE-ProRule" id="PRU00325"/>
    </source>
</evidence>
<dbReference type="InParanoid" id="A0A167MDX7"/>
<name>A0A167MDX7_PHYB8</name>
<evidence type="ECO:0000313" key="4">
    <source>
        <dbReference type="Proteomes" id="UP000077315"/>
    </source>
</evidence>
<dbReference type="OrthoDB" id="2596771at2759"/>
<dbReference type="Pfam" id="PF04434">
    <property type="entry name" value="SWIM"/>
    <property type="match status" value="1"/>
</dbReference>
<keyword evidence="1" id="KW-0863">Zinc-finger</keyword>
<dbReference type="Proteomes" id="UP000077315">
    <property type="component" value="Unassembled WGS sequence"/>
</dbReference>
<proteinExistence type="predicted"/>
<evidence type="ECO:0000259" key="2">
    <source>
        <dbReference type="PROSITE" id="PS50966"/>
    </source>
</evidence>
<dbReference type="InterPro" id="IPR007527">
    <property type="entry name" value="Znf_SWIM"/>
</dbReference>
<dbReference type="GeneID" id="28992623"/>
<reference evidence="4" key="1">
    <citation type="submission" date="2015-06" db="EMBL/GenBank/DDBJ databases">
        <title>Expansion of signal transduction pathways in fungi by whole-genome duplication.</title>
        <authorList>
            <consortium name="DOE Joint Genome Institute"/>
            <person name="Corrochano L.M."/>
            <person name="Kuo A."/>
            <person name="Marcet-Houben M."/>
            <person name="Polaino S."/>
            <person name="Salamov A."/>
            <person name="Villalobos J.M."/>
            <person name="Alvarez M.I."/>
            <person name="Avalos J."/>
            <person name="Benito E.P."/>
            <person name="Benoit I."/>
            <person name="Burger G."/>
            <person name="Camino L.P."/>
            <person name="Canovas D."/>
            <person name="Cerda-Olmedo E."/>
            <person name="Cheng J.-F."/>
            <person name="Dominguez A."/>
            <person name="Elias M."/>
            <person name="Eslava A.P."/>
            <person name="Glaser F."/>
            <person name="Grimwood J."/>
            <person name="Gutierrez G."/>
            <person name="Heitman J."/>
            <person name="Henrissat B."/>
            <person name="Iturriaga E.A."/>
            <person name="Lang B.F."/>
            <person name="Lavin J.L."/>
            <person name="Lee S."/>
            <person name="Li W."/>
            <person name="Lindquist E."/>
            <person name="Lopez-Garcia S."/>
            <person name="Luque E.M."/>
            <person name="Marcos A.T."/>
            <person name="Martin J."/>
            <person name="McCluskey K."/>
            <person name="Medina H.R."/>
            <person name="Miralles-Duran A."/>
            <person name="Miyazaki A."/>
            <person name="Munoz-Torres E."/>
            <person name="Oguiza J.A."/>
            <person name="Ohm R."/>
            <person name="Olmedo M."/>
            <person name="Orejas M."/>
            <person name="Ortiz-Castellanos L."/>
            <person name="Pisabarro A.G."/>
            <person name="Rodriguez-Romero J."/>
            <person name="Ruiz-Herrera J."/>
            <person name="Ruiz-Vazquez R."/>
            <person name="Sanz C."/>
            <person name="Schackwitz W."/>
            <person name="Schmutz J."/>
            <person name="Shahriari M."/>
            <person name="Shelest E."/>
            <person name="Silva-Franco F."/>
            <person name="Soanes D."/>
            <person name="Syed K."/>
            <person name="Tagua V.G."/>
            <person name="Talbot N.J."/>
            <person name="Thon M."/>
            <person name="De vries R.P."/>
            <person name="Wiebenga A."/>
            <person name="Yadav J.S."/>
            <person name="Braun E.L."/>
            <person name="Baker S."/>
            <person name="Garre V."/>
            <person name="Horwitz B."/>
            <person name="Torres-Martinez S."/>
            <person name="Idnurm A."/>
            <person name="Herrera-Estrella A."/>
            <person name="Gabaldon T."/>
            <person name="Grigoriev I.V."/>
        </authorList>
    </citation>
    <scope>NUCLEOTIDE SEQUENCE [LARGE SCALE GENOMIC DNA]</scope>
    <source>
        <strain evidence="4">NRRL 1555(-)</strain>
    </source>
</reference>
<evidence type="ECO:0000313" key="3">
    <source>
        <dbReference type="EMBL" id="OAD72576.1"/>
    </source>
</evidence>
<dbReference type="VEuPathDB" id="FungiDB:PHYBLDRAFT_146766"/>
<dbReference type="GO" id="GO:0008270">
    <property type="term" value="F:zinc ion binding"/>
    <property type="evidence" value="ECO:0007669"/>
    <property type="project" value="UniProtKB-KW"/>
</dbReference>
<accession>A0A167MDX7</accession>
<organism evidence="3 4">
    <name type="scientific">Phycomyces blakesleeanus (strain ATCC 8743b / DSM 1359 / FGSC 10004 / NBRC 33097 / NRRL 1555)</name>
    <dbReference type="NCBI Taxonomy" id="763407"/>
    <lineage>
        <taxon>Eukaryota</taxon>
        <taxon>Fungi</taxon>
        <taxon>Fungi incertae sedis</taxon>
        <taxon>Mucoromycota</taxon>
        <taxon>Mucoromycotina</taxon>
        <taxon>Mucoromycetes</taxon>
        <taxon>Mucorales</taxon>
        <taxon>Phycomycetaceae</taxon>
        <taxon>Phycomyces</taxon>
    </lineage>
</organism>
<dbReference type="RefSeq" id="XP_018290616.1">
    <property type="nucleotide sequence ID" value="XM_018431717.1"/>
</dbReference>
<dbReference type="STRING" id="763407.A0A167MDX7"/>
<keyword evidence="1" id="KW-0479">Metal-binding</keyword>
<dbReference type="PROSITE" id="PS50966">
    <property type="entry name" value="ZF_SWIM"/>
    <property type="match status" value="1"/>
</dbReference>
<dbReference type="AlphaFoldDB" id="A0A167MDX7"/>
<feature type="domain" description="SWIM-type" evidence="2">
    <location>
        <begin position="397"/>
        <end position="432"/>
    </location>
</feature>
<sequence>MCFSQEYSCHRSGTYESKAEMRVVQKRTKKNKCPALLCIREFFKIPEWYEITLTKDHADHTPGDIREDICTLPLAKMYLYELSQQLEQSSKSASQIRIDMLRAIDRYERSSDRKVKYYDIWNLMNKGNMSYSPNTNVFAYSFRSPTQQIKMRNAVSFCLDATNAISDKIDKILYTLLVRDKEINRGWPVAFMVTNDRGVGPIVQWLQFLKSSLLLINPQQIIIDCCSAELSDSVKIQDALPSEARLLCGEMMRYLQDIVYEDDLDQFHQKLVEFKKKFKIWSRAYHERQFSHMLTNNYIESWHNQLKTVFMKRSRNKRLDKLVFILVHDVEYYLTQKYERVMSNNGAMSSFTRQQSIREMEAEEVDDDARETMIVASVSAENSSWQVQSVVDENTAYVVEVTDRLIMKCTCFDFERRQKPCKHMYLLKMHIAFSLHFSTTPLNPTYEHNVIPIPQSITTNNCSSLFFDQCIQTNQTLHQSHQDLATLAQYTTDDEAKHIYDIQQQLLRSIQFLKDKYEVYFRRSNNQ</sequence>
<keyword evidence="4" id="KW-1185">Reference proteome</keyword>
<dbReference type="EMBL" id="KV440983">
    <property type="protein sequence ID" value="OAD72576.1"/>
    <property type="molecule type" value="Genomic_DNA"/>
</dbReference>
<protein>
    <recommendedName>
        <fullName evidence="2">SWIM-type domain-containing protein</fullName>
    </recommendedName>
</protein>